<dbReference type="EMBL" id="FZMO01000044">
    <property type="protein sequence ID" value="SNQ46384.1"/>
    <property type="molecule type" value="Genomic_DNA"/>
</dbReference>
<evidence type="ECO:0000313" key="2">
    <source>
        <dbReference type="EMBL" id="SNQ46384.1"/>
    </source>
</evidence>
<evidence type="ECO:0000313" key="3">
    <source>
        <dbReference type="Proteomes" id="UP000234331"/>
    </source>
</evidence>
<accession>A0A2I2KL62</accession>
<dbReference type="AlphaFoldDB" id="A0A2I2KL62"/>
<keyword evidence="3" id="KW-1185">Reference proteome</keyword>
<protein>
    <submittedName>
        <fullName evidence="2">Uncharacterized protein</fullName>
    </submittedName>
</protein>
<feature type="region of interest" description="Disordered" evidence="1">
    <location>
        <begin position="1"/>
        <end position="65"/>
    </location>
</feature>
<evidence type="ECO:0000256" key="1">
    <source>
        <dbReference type="SAM" id="MobiDB-lite"/>
    </source>
</evidence>
<name>A0A2I2KL62_9ACTN</name>
<sequence length="116" mass="11630">MADDLTPDDLTPDDPAADDPAAGGRMPDSPASVGRVTAGGTEEGRAMAGSAGAGEVGEVAGGEAERLRPVGRAPFAAVPVREPEPRSVAVRDRRSSTVRPMVALCPKGAGVMPSVP</sequence>
<reference evidence="2 3" key="1">
    <citation type="submission" date="2017-06" db="EMBL/GenBank/DDBJ databases">
        <authorList>
            <person name="Kim H.J."/>
            <person name="Triplett B.A."/>
        </authorList>
    </citation>
    <scope>NUCLEOTIDE SEQUENCE [LARGE SCALE GENOMIC DNA]</scope>
    <source>
        <strain evidence="2">FRACA_ARgP5</strain>
    </source>
</reference>
<organism evidence="2 3">
    <name type="scientific">Frankia canadensis</name>
    <dbReference type="NCBI Taxonomy" id="1836972"/>
    <lineage>
        <taxon>Bacteria</taxon>
        <taxon>Bacillati</taxon>
        <taxon>Actinomycetota</taxon>
        <taxon>Actinomycetes</taxon>
        <taxon>Frankiales</taxon>
        <taxon>Frankiaceae</taxon>
        <taxon>Frankia</taxon>
    </lineage>
</organism>
<gene>
    <name evidence="2" type="ORF">FRACA_1380019</name>
</gene>
<feature type="compositionally biased region" description="Acidic residues" evidence="1">
    <location>
        <begin position="1"/>
        <end position="17"/>
    </location>
</feature>
<dbReference type="Proteomes" id="UP000234331">
    <property type="component" value="Unassembled WGS sequence"/>
</dbReference>
<proteinExistence type="predicted"/>